<sequence>MSNRENDNNRKSYQAFLCKKIEKNPYPDLPKRVGGDIEKQTDKFGSYSAESEPFGFLQQIIATFGS</sequence>
<protein>
    <submittedName>
        <fullName evidence="1">Uncharacterized protein</fullName>
    </submittedName>
</protein>
<keyword evidence="2" id="KW-1185">Reference proteome</keyword>
<dbReference type="EMBL" id="VAHF01000002">
    <property type="protein sequence ID" value="TXG68380.1"/>
    <property type="molecule type" value="Genomic_DNA"/>
</dbReference>
<dbReference type="AlphaFoldDB" id="A0A5C7IGC8"/>
<name>A0A5C7IGC8_9ROSI</name>
<comment type="caution">
    <text evidence="1">The sequence shown here is derived from an EMBL/GenBank/DDBJ whole genome shotgun (WGS) entry which is preliminary data.</text>
</comment>
<accession>A0A5C7IGC8</accession>
<evidence type="ECO:0000313" key="2">
    <source>
        <dbReference type="Proteomes" id="UP000323000"/>
    </source>
</evidence>
<gene>
    <name evidence="1" type="ORF">EZV62_003315</name>
</gene>
<reference evidence="2" key="1">
    <citation type="journal article" date="2019" name="Gigascience">
        <title>De novo genome assembly of the endangered Acer yangbiense, a plant species with extremely small populations endemic to Yunnan Province, China.</title>
        <authorList>
            <person name="Yang J."/>
            <person name="Wariss H.M."/>
            <person name="Tao L."/>
            <person name="Zhang R."/>
            <person name="Yun Q."/>
            <person name="Hollingsworth P."/>
            <person name="Dao Z."/>
            <person name="Luo G."/>
            <person name="Guo H."/>
            <person name="Ma Y."/>
            <person name="Sun W."/>
        </authorList>
    </citation>
    <scope>NUCLEOTIDE SEQUENCE [LARGE SCALE GENOMIC DNA]</scope>
    <source>
        <strain evidence="2">cv. Malutang</strain>
    </source>
</reference>
<proteinExistence type="predicted"/>
<evidence type="ECO:0000313" key="1">
    <source>
        <dbReference type="EMBL" id="TXG68380.1"/>
    </source>
</evidence>
<organism evidence="1 2">
    <name type="scientific">Acer yangbiense</name>
    <dbReference type="NCBI Taxonomy" id="1000413"/>
    <lineage>
        <taxon>Eukaryota</taxon>
        <taxon>Viridiplantae</taxon>
        <taxon>Streptophyta</taxon>
        <taxon>Embryophyta</taxon>
        <taxon>Tracheophyta</taxon>
        <taxon>Spermatophyta</taxon>
        <taxon>Magnoliopsida</taxon>
        <taxon>eudicotyledons</taxon>
        <taxon>Gunneridae</taxon>
        <taxon>Pentapetalae</taxon>
        <taxon>rosids</taxon>
        <taxon>malvids</taxon>
        <taxon>Sapindales</taxon>
        <taxon>Sapindaceae</taxon>
        <taxon>Hippocastanoideae</taxon>
        <taxon>Acereae</taxon>
        <taxon>Acer</taxon>
    </lineage>
</organism>
<dbReference type="Proteomes" id="UP000323000">
    <property type="component" value="Chromosome 2"/>
</dbReference>